<dbReference type="Gene3D" id="3.40.50.1820">
    <property type="entry name" value="alpha/beta hydrolase"/>
    <property type="match status" value="1"/>
</dbReference>
<protein>
    <submittedName>
        <fullName evidence="1">Alpha/beta hydrolase family protein</fullName>
    </submittedName>
</protein>
<keyword evidence="1" id="KW-0378">Hydrolase</keyword>
<gene>
    <name evidence="1" type="ORF">Poly30_54380</name>
</gene>
<sequence length="345" mass="37122">MKSMPTQMTDPPKRPFAPFLPTRIRIRWRRHLVRGAAAFGVGLLVLGCAHRIAARSGPKSLPNLAIATAGGQQLWADVAWDDGWRVQTHVWTGHARLLDDGDVRRAWGSREACERGLRDRRAGGEAAAPRDQAVVILHGLWRTRDAMRDLKAAFEGAGYDVIDVCYPSTRRTIAEHAAEVAGLLDQLPGDDVEISFVTHSLGSLVVRDLLAREGDPWRERQRLGRAVFIAAPSSGAALANFGSRVPGALTIYGKPSREIAAGIADELPAPPLPFALIAACRGTEDGWNPLIPGDDDGVVGVAETALIGSSESLVVRGTHTFVMQDEGVVEAALGFVRDGSFPARE</sequence>
<dbReference type="InterPro" id="IPR029058">
    <property type="entry name" value="AB_hydrolase_fold"/>
</dbReference>
<dbReference type="AlphaFoldDB" id="A0A518F0K7"/>
<organism evidence="1 2">
    <name type="scientific">Saltatorellus ferox</name>
    <dbReference type="NCBI Taxonomy" id="2528018"/>
    <lineage>
        <taxon>Bacteria</taxon>
        <taxon>Pseudomonadati</taxon>
        <taxon>Planctomycetota</taxon>
        <taxon>Planctomycetia</taxon>
        <taxon>Planctomycetia incertae sedis</taxon>
        <taxon>Saltatorellus</taxon>
    </lineage>
</organism>
<keyword evidence="2" id="KW-1185">Reference proteome</keyword>
<dbReference type="OrthoDB" id="556502at2"/>
<dbReference type="PANTHER" id="PTHR37946">
    <property type="entry name" value="SLL1969 PROTEIN"/>
    <property type="match status" value="1"/>
</dbReference>
<dbReference type="SUPFAM" id="SSF53474">
    <property type="entry name" value="alpha/beta-Hydrolases"/>
    <property type="match status" value="1"/>
</dbReference>
<dbReference type="Proteomes" id="UP000320390">
    <property type="component" value="Chromosome"/>
</dbReference>
<dbReference type="PANTHER" id="PTHR37946:SF1">
    <property type="entry name" value="SLL1969 PROTEIN"/>
    <property type="match status" value="1"/>
</dbReference>
<dbReference type="RefSeq" id="WP_145205050.1">
    <property type="nucleotide sequence ID" value="NZ_CP036434.1"/>
</dbReference>
<name>A0A518F0K7_9BACT</name>
<proteinExistence type="predicted"/>
<dbReference type="EMBL" id="CP036434">
    <property type="protein sequence ID" value="QDV09877.1"/>
    <property type="molecule type" value="Genomic_DNA"/>
</dbReference>
<dbReference type="GO" id="GO:0016787">
    <property type="term" value="F:hydrolase activity"/>
    <property type="evidence" value="ECO:0007669"/>
    <property type="project" value="UniProtKB-KW"/>
</dbReference>
<accession>A0A518F0K7</accession>
<evidence type="ECO:0000313" key="2">
    <source>
        <dbReference type="Proteomes" id="UP000320390"/>
    </source>
</evidence>
<evidence type="ECO:0000313" key="1">
    <source>
        <dbReference type="EMBL" id="QDV09877.1"/>
    </source>
</evidence>
<reference evidence="1 2" key="1">
    <citation type="submission" date="2019-02" db="EMBL/GenBank/DDBJ databases">
        <title>Deep-cultivation of Planctomycetes and their phenomic and genomic characterization uncovers novel biology.</title>
        <authorList>
            <person name="Wiegand S."/>
            <person name="Jogler M."/>
            <person name="Boedeker C."/>
            <person name="Pinto D."/>
            <person name="Vollmers J."/>
            <person name="Rivas-Marin E."/>
            <person name="Kohn T."/>
            <person name="Peeters S.H."/>
            <person name="Heuer A."/>
            <person name="Rast P."/>
            <person name="Oberbeckmann S."/>
            <person name="Bunk B."/>
            <person name="Jeske O."/>
            <person name="Meyerdierks A."/>
            <person name="Storesund J.E."/>
            <person name="Kallscheuer N."/>
            <person name="Luecker S."/>
            <person name="Lage O.M."/>
            <person name="Pohl T."/>
            <person name="Merkel B.J."/>
            <person name="Hornburger P."/>
            <person name="Mueller R.-W."/>
            <person name="Bruemmer F."/>
            <person name="Labrenz M."/>
            <person name="Spormann A.M."/>
            <person name="Op den Camp H."/>
            <person name="Overmann J."/>
            <person name="Amann R."/>
            <person name="Jetten M.S.M."/>
            <person name="Mascher T."/>
            <person name="Medema M.H."/>
            <person name="Devos D.P."/>
            <person name="Kaster A.-K."/>
            <person name="Ovreas L."/>
            <person name="Rohde M."/>
            <person name="Galperin M.Y."/>
            <person name="Jogler C."/>
        </authorList>
    </citation>
    <scope>NUCLEOTIDE SEQUENCE [LARGE SCALE GENOMIC DNA]</scope>
    <source>
        <strain evidence="1 2">Poly30</strain>
    </source>
</reference>